<name>A0A4S2D7S6_STEMA</name>
<organism evidence="4 5">
    <name type="scientific">Stenotrophomonas maltophilia</name>
    <name type="common">Pseudomonas maltophilia</name>
    <name type="synonym">Xanthomonas maltophilia</name>
    <dbReference type="NCBI Taxonomy" id="40324"/>
    <lineage>
        <taxon>Bacteria</taxon>
        <taxon>Pseudomonadati</taxon>
        <taxon>Pseudomonadota</taxon>
        <taxon>Gammaproteobacteria</taxon>
        <taxon>Lysobacterales</taxon>
        <taxon>Lysobacteraceae</taxon>
        <taxon>Stenotrophomonas</taxon>
        <taxon>Stenotrophomonas maltophilia group</taxon>
    </lineage>
</organism>
<feature type="domain" description="DUF4097" evidence="3">
    <location>
        <begin position="63"/>
        <end position="290"/>
    </location>
</feature>
<evidence type="ECO:0000259" key="3">
    <source>
        <dbReference type="Pfam" id="PF13349"/>
    </source>
</evidence>
<feature type="region of interest" description="Disordered" evidence="1">
    <location>
        <begin position="250"/>
        <end position="280"/>
    </location>
</feature>
<feature type="signal peptide" evidence="2">
    <location>
        <begin position="1"/>
        <end position="21"/>
    </location>
</feature>
<sequence>MRTLLPLSATLALLLPLAALADTHVDERHPLAAGGRVEVSNIAGKVTVRGWDRNEVALSGSMADGLTLKQDKSTNRVRWEVVYPRNSNTRGGATLTLRVPRAVEVQLGTVSADIDVSEVDVRRLQANAVSGDIAAAGRSGETTLGTVSGGIRSRVQTPRLEVRAVSGQVQAGGGISGEITAETVSGSIRVEAERVQRLSAEAVSGSVDVAVGGLAPGGKVALQTVSGSVGLALPAMVSAQLNVKTFSGGIQSDAGKVERPRYGPGRSLDTRLGGGDGDVSINAHSGSVRVTLRR</sequence>
<dbReference type="RefSeq" id="WP_026070840.1">
    <property type="nucleotide sequence ID" value="NZ_SRYW01000001.1"/>
</dbReference>
<dbReference type="Pfam" id="PF13349">
    <property type="entry name" value="DUF4097"/>
    <property type="match status" value="1"/>
</dbReference>
<dbReference type="OrthoDB" id="7056452at2"/>
<comment type="caution">
    <text evidence="4">The sequence shown here is derived from an EMBL/GenBank/DDBJ whole genome shotgun (WGS) entry which is preliminary data.</text>
</comment>
<reference evidence="4 5" key="1">
    <citation type="submission" date="2019-04" db="EMBL/GenBank/DDBJ databases">
        <title>Microbes associate with the intestines of laboratory mice.</title>
        <authorList>
            <person name="Navarre W."/>
            <person name="Wong E."/>
            <person name="Huang K."/>
            <person name="Tropini C."/>
            <person name="Ng K."/>
            <person name="Yu B."/>
        </authorList>
    </citation>
    <scope>NUCLEOTIDE SEQUENCE [LARGE SCALE GENOMIC DNA]</scope>
    <source>
        <strain evidence="4 5">NM62_B4-13</strain>
    </source>
</reference>
<dbReference type="EMBL" id="SRYW01000001">
    <property type="protein sequence ID" value="TGY37345.1"/>
    <property type="molecule type" value="Genomic_DNA"/>
</dbReference>
<gene>
    <name evidence="4" type="ORF">E5352_01940</name>
</gene>
<feature type="chain" id="PRO_5020704075" description="DUF4097 domain-containing protein" evidence="2">
    <location>
        <begin position="22"/>
        <end position="294"/>
    </location>
</feature>
<evidence type="ECO:0000256" key="1">
    <source>
        <dbReference type="SAM" id="MobiDB-lite"/>
    </source>
</evidence>
<accession>A0A4S2D7S6</accession>
<dbReference type="InterPro" id="IPR025164">
    <property type="entry name" value="Toastrack_DUF4097"/>
</dbReference>
<dbReference type="Proteomes" id="UP000306631">
    <property type="component" value="Unassembled WGS sequence"/>
</dbReference>
<evidence type="ECO:0000313" key="4">
    <source>
        <dbReference type="EMBL" id="TGY37345.1"/>
    </source>
</evidence>
<protein>
    <recommendedName>
        <fullName evidence="3">DUF4097 domain-containing protein</fullName>
    </recommendedName>
</protein>
<evidence type="ECO:0000313" key="5">
    <source>
        <dbReference type="Proteomes" id="UP000306631"/>
    </source>
</evidence>
<dbReference type="AlphaFoldDB" id="A0A4S2D7S6"/>
<keyword evidence="2" id="KW-0732">Signal</keyword>
<evidence type="ECO:0000256" key="2">
    <source>
        <dbReference type="SAM" id="SignalP"/>
    </source>
</evidence>
<proteinExistence type="predicted"/>